<evidence type="ECO:0000256" key="4">
    <source>
        <dbReference type="ARBA" id="ARBA00022490"/>
    </source>
</evidence>
<dbReference type="SMART" id="SM00841">
    <property type="entry name" value="Elong-fact-P_C"/>
    <property type="match status" value="1"/>
</dbReference>
<dbReference type="FunFam" id="2.40.50.140:FF:000004">
    <property type="entry name" value="Elongation factor P"/>
    <property type="match status" value="1"/>
</dbReference>
<reference evidence="13" key="1">
    <citation type="submission" date="2020-10" db="EMBL/GenBank/DDBJ databases">
        <title>Microbiome of the Black Sea water column analyzed by genome centric metagenomics.</title>
        <authorList>
            <person name="Cabello-Yeves P.J."/>
            <person name="Callieri C."/>
            <person name="Picazo A."/>
            <person name="Mehrshad M."/>
            <person name="Haro-Moreno J.M."/>
            <person name="Roda-Garcia J."/>
            <person name="Dzembekova N."/>
            <person name="Slabakova V."/>
            <person name="Slabakova N."/>
            <person name="Moncheva S."/>
            <person name="Rodriguez-Valera F."/>
        </authorList>
    </citation>
    <scope>NUCLEOTIDE SEQUENCE</scope>
    <source>
        <strain evidence="13">BS307-5m-G47</strain>
    </source>
</reference>
<dbReference type="Pfam" id="PF01132">
    <property type="entry name" value="EFP"/>
    <property type="match status" value="1"/>
</dbReference>
<dbReference type="InterPro" id="IPR013852">
    <property type="entry name" value="Transl_elong_P/YeiP_CS"/>
</dbReference>
<feature type="domain" description="Elongation factor P C-terminal" evidence="11">
    <location>
        <begin position="130"/>
        <end position="185"/>
    </location>
</feature>
<dbReference type="PIRSF" id="PIRSF005901">
    <property type="entry name" value="EF-P"/>
    <property type="match status" value="1"/>
</dbReference>
<dbReference type="Pfam" id="PF09285">
    <property type="entry name" value="Elong-fact-P_C"/>
    <property type="match status" value="1"/>
</dbReference>
<evidence type="ECO:0000256" key="8">
    <source>
        <dbReference type="HAMAP-Rule" id="MF_00141"/>
    </source>
</evidence>
<comment type="subcellular location">
    <subcellularLocation>
        <location evidence="1 8">Cytoplasm</location>
    </subcellularLocation>
</comment>
<sequence length="188" mass="21459">MKYSTNQFKQGLKILIDGEPCSINSYEFHKPGKGQAVMRTKLYNLRTEKVWERTFKSGEAVEAADILEREYQYLYSEGANFIFMDQESFEQIEVDASIVGETMYWLEGEEICKMLFWNGEVLRLEAPTFVEKEVINTEPGLKGDTVSNTLKPASISTGKEIQVPLFINEGDVIKIDTRDSSYAGRVNK</sequence>
<dbReference type="Pfam" id="PF08207">
    <property type="entry name" value="EFP_N"/>
    <property type="match status" value="1"/>
</dbReference>
<dbReference type="NCBIfam" id="TIGR00038">
    <property type="entry name" value="efp"/>
    <property type="match status" value="1"/>
</dbReference>
<accession>A0A937ICX5</accession>
<dbReference type="Proteomes" id="UP000704935">
    <property type="component" value="Unassembled WGS sequence"/>
</dbReference>
<evidence type="ECO:0000256" key="9">
    <source>
        <dbReference type="NCBIfam" id="TIGR00038"/>
    </source>
</evidence>
<dbReference type="InterPro" id="IPR011768">
    <property type="entry name" value="Transl_elongation_fac_P"/>
</dbReference>
<dbReference type="PANTHER" id="PTHR30053:SF12">
    <property type="entry name" value="ELONGATION FACTOR P (EF-P) FAMILY PROTEIN"/>
    <property type="match status" value="1"/>
</dbReference>
<dbReference type="CDD" id="cd05794">
    <property type="entry name" value="S1_EF-P_repeat_2"/>
    <property type="match status" value="1"/>
</dbReference>
<dbReference type="InterPro" id="IPR012340">
    <property type="entry name" value="NA-bd_OB-fold"/>
</dbReference>
<comment type="caution">
    <text evidence="13">The sequence shown here is derived from an EMBL/GenBank/DDBJ whole genome shotgun (WGS) entry which is preliminary data.</text>
</comment>
<evidence type="ECO:0000259" key="11">
    <source>
        <dbReference type="SMART" id="SM00841"/>
    </source>
</evidence>
<evidence type="ECO:0000256" key="6">
    <source>
        <dbReference type="ARBA" id="ARBA00022917"/>
    </source>
</evidence>
<dbReference type="InterPro" id="IPR015365">
    <property type="entry name" value="Elong-fact-P_C"/>
</dbReference>
<dbReference type="SUPFAM" id="SSF50104">
    <property type="entry name" value="Translation proteins SH3-like domain"/>
    <property type="match status" value="1"/>
</dbReference>
<dbReference type="GO" id="GO:0003746">
    <property type="term" value="F:translation elongation factor activity"/>
    <property type="evidence" value="ECO:0007669"/>
    <property type="project" value="UniProtKB-UniRule"/>
</dbReference>
<dbReference type="PANTHER" id="PTHR30053">
    <property type="entry name" value="ELONGATION FACTOR P"/>
    <property type="match status" value="1"/>
</dbReference>
<feature type="domain" description="Translation elongation factor P/YeiP central" evidence="12">
    <location>
        <begin position="68"/>
        <end position="122"/>
    </location>
</feature>
<protein>
    <recommendedName>
        <fullName evidence="8 9">Elongation factor P</fullName>
        <shortName evidence="8">EF-P</shortName>
    </recommendedName>
</protein>
<evidence type="ECO:0000256" key="1">
    <source>
        <dbReference type="ARBA" id="ARBA00004496"/>
    </source>
</evidence>
<dbReference type="SUPFAM" id="SSF50249">
    <property type="entry name" value="Nucleic acid-binding proteins"/>
    <property type="match status" value="2"/>
</dbReference>
<dbReference type="NCBIfam" id="NF001810">
    <property type="entry name" value="PRK00529.1"/>
    <property type="match status" value="1"/>
</dbReference>
<dbReference type="FunFam" id="2.30.30.30:FF:000003">
    <property type="entry name" value="Elongation factor P"/>
    <property type="match status" value="1"/>
</dbReference>
<evidence type="ECO:0000256" key="2">
    <source>
        <dbReference type="ARBA" id="ARBA00004815"/>
    </source>
</evidence>
<evidence type="ECO:0000256" key="10">
    <source>
        <dbReference type="RuleBase" id="RU004389"/>
    </source>
</evidence>
<evidence type="ECO:0000259" key="12">
    <source>
        <dbReference type="SMART" id="SM01185"/>
    </source>
</evidence>
<dbReference type="GO" id="GO:0043043">
    <property type="term" value="P:peptide biosynthetic process"/>
    <property type="evidence" value="ECO:0007669"/>
    <property type="project" value="InterPro"/>
</dbReference>
<dbReference type="PROSITE" id="PS01275">
    <property type="entry name" value="EFP"/>
    <property type="match status" value="1"/>
</dbReference>
<dbReference type="HAMAP" id="MF_00141">
    <property type="entry name" value="EF_P"/>
    <property type="match status" value="1"/>
</dbReference>
<comment type="pathway">
    <text evidence="2 8">Protein biosynthesis; polypeptide chain elongation.</text>
</comment>
<dbReference type="FunFam" id="2.40.50.140:FF:000009">
    <property type="entry name" value="Elongation factor P"/>
    <property type="match status" value="1"/>
</dbReference>
<comment type="function">
    <text evidence="8">Involved in peptide bond synthesis. Alleviates ribosome stalling that occurs when 3 or more consecutive Pro residues or the sequence PPG is present in a protein, possibly by augmenting the peptidyl transferase activity of the ribosome. Modification of Lys-33 is required for alleviation.</text>
</comment>
<gene>
    <name evidence="8 13" type="primary">efp</name>
    <name evidence="13" type="ORF">ISQ61_02880</name>
</gene>
<keyword evidence="4 8" id="KW-0963">Cytoplasm</keyword>
<dbReference type="EMBL" id="JADHQA010000011">
    <property type="protein sequence ID" value="MBL6820176.1"/>
    <property type="molecule type" value="Genomic_DNA"/>
</dbReference>
<dbReference type="CDD" id="cd04470">
    <property type="entry name" value="S1_EF-P_repeat_1"/>
    <property type="match status" value="1"/>
</dbReference>
<comment type="PTM">
    <text evidence="8">May be beta-lysylated on the epsilon-amino group of Lys-33 by the combined action of EpmA and EpmB, and then hydroxylated on the C5 position of the same residue by EpmC (if this protein is present). Lysylation is critical for the stimulatory effect of EF-P on peptide-bond formation. The lysylation moiety may extend toward the peptidyltransferase center and stabilize the terminal 3-CCA end of the tRNA. Hydroxylation of the C5 position on Lys-33 may allow additional potential stabilizing hydrogen-bond interactions with the P-tRNA.</text>
</comment>
<feature type="modified residue" description="N6-(3,6-diaminohexanoyl)-5-hydroxylysine" evidence="8">
    <location>
        <position position="33"/>
    </location>
</feature>
<dbReference type="InterPro" id="IPR008991">
    <property type="entry name" value="Translation_prot_SH3-like_sf"/>
</dbReference>
<proteinExistence type="inferred from homology"/>
<dbReference type="InterPro" id="IPR014722">
    <property type="entry name" value="Rib_uL2_dom2"/>
</dbReference>
<name>A0A937ICX5_9GAMM</name>
<keyword evidence="5 8" id="KW-0251">Elongation factor</keyword>
<dbReference type="Gene3D" id="2.30.30.30">
    <property type="match status" value="1"/>
</dbReference>
<keyword evidence="7 8" id="KW-0379">Hydroxylation</keyword>
<evidence type="ECO:0000256" key="7">
    <source>
        <dbReference type="ARBA" id="ARBA00023278"/>
    </source>
</evidence>
<organism evidence="13 14">
    <name type="scientific">SAR86 cluster bacterium</name>
    <dbReference type="NCBI Taxonomy" id="2030880"/>
    <lineage>
        <taxon>Bacteria</taxon>
        <taxon>Pseudomonadati</taxon>
        <taxon>Pseudomonadota</taxon>
        <taxon>Gammaproteobacteria</taxon>
        <taxon>SAR86 cluster</taxon>
    </lineage>
</organism>
<keyword evidence="6 8" id="KW-0648">Protein biosynthesis</keyword>
<dbReference type="InterPro" id="IPR013185">
    <property type="entry name" value="Transl_elong_KOW-like"/>
</dbReference>
<evidence type="ECO:0000256" key="3">
    <source>
        <dbReference type="ARBA" id="ARBA00009479"/>
    </source>
</evidence>
<evidence type="ECO:0000313" key="14">
    <source>
        <dbReference type="Proteomes" id="UP000704935"/>
    </source>
</evidence>
<dbReference type="GO" id="GO:0005829">
    <property type="term" value="C:cytosol"/>
    <property type="evidence" value="ECO:0007669"/>
    <property type="project" value="UniProtKB-ARBA"/>
</dbReference>
<evidence type="ECO:0000313" key="13">
    <source>
        <dbReference type="EMBL" id="MBL6820176.1"/>
    </source>
</evidence>
<evidence type="ECO:0000256" key="5">
    <source>
        <dbReference type="ARBA" id="ARBA00022768"/>
    </source>
</evidence>
<dbReference type="InterPro" id="IPR020599">
    <property type="entry name" value="Transl_elong_fac_P/YeiP"/>
</dbReference>
<dbReference type="AlphaFoldDB" id="A0A937ICX5"/>
<dbReference type="InterPro" id="IPR001059">
    <property type="entry name" value="Transl_elong_P/YeiP_cen"/>
</dbReference>
<dbReference type="SMART" id="SM01185">
    <property type="entry name" value="EFP"/>
    <property type="match status" value="1"/>
</dbReference>
<dbReference type="Gene3D" id="2.40.50.140">
    <property type="entry name" value="Nucleic acid-binding proteins"/>
    <property type="match status" value="2"/>
</dbReference>
<comment type="similarity">
    <text evidence="3 8 10">Belongs to the elongation factor P family.</text>
</comment>